<dbReference type="EMBL" id="QFQP01000004">
    <property type="protein sequence ID" value="PZR16184.1"/>
    <property type="molecule type" value="Genomic_DNA"/>
</dbReference>
<evidence type="ECO:0000313" key="3">
    <source>
        <dbReference type="Proteomes" id="UP000249061"/>
    </source>
</evidence>
<dbReference type="Pfam" id="PF07238">
    <property type="entry name" value="PilZ"/>
    <property type="match status" value="1"/>
</dbReference>
<feature type="domain" description="PilZ" evidence="1">
    <location>
        <begin position="4"/>
        <end position="100"/>
    </location>
</feature>
<organism evidence="2 3">
    <name type="scientific">Archangium gephyra</name>
    <dbReference type="NCBI Taxonomy" id="48"/>
    <lineage>
        <taxon>Bacteria</taxon>
        <taxon>Pseudomonadati</taxon>
        <taxon>Myxococcota</taxon>
        <taxon>Myxococcia</taxon>
        <taxon>Myxococcales</taxon>
        <taxon>Cystobacterineae</taxon>
        <taxon>Archangiaceae</taxon>
        <taxon>Archangium</taxon>
    </lineage>
</organism>
<dbReference type="InterPro" id="IPR011752">
    <property type="entry name" value="PilV_Myxo-type"/>
</dbReference>
<dbReference type="Proteomes" id="UP000249061">
    <property type="component" value="Unassembled WGS sequence"/>
</dbReference>
<sequence length="111" mass="12357">MSDNRKFQRVTSKLRCWCEGENITVYARIGNLSEGGIFLRTSTPLERGSKAMLRFGTDGVQTPARVVWSRVEGQGGPAGMGLEFEGADERIREAIRQLIDEDRPVKVQASN</sequence>
<dbReference type="SUPFAM" id="SSF141371">
    <property type="entry name" value="PilZ domain-like"/>
    <property type="match status" value="1"/>
</dbReference>
<dbReference type="GO" id="GO:0035438">
    <property type="term" value="F:cyclic-di-GMP binding"/>
    <property type="evidence" value="ECO:0007669"/>
    <property type="project" value="InterPro"/>
</dbReference>
<evidence type="ECO:0000313" key="2">
    <source>
        <dbReference type="EMBL" id="PZR16184.1"/>
    </source>
</evidence>
<reference evidence="2 3" key="1">
    <citation type="submission" date="2017-08" db="EMBL/GenBank/DDBJ databases">
        <title>Infants hospitalized years apart are colonized by the same room-sourced microbial strains.</title>
        <authorList>
            <person name="Brooks B."/>
            <person name="Olm M.R."/>
            <person name="Firek B.A."/>
            <person name="Baker R."/>
            <person name="Thomas B.C."/>
            <person name="Morowitz M.J."/>
            <person name="Banfield J.F."/>
        </authorList>
    </citation>
    <scope>NUCLEOTIDE SEQUENCE [LARGE SCALE GENOMIC DNA]</scope>
    <source>
        <strain evidence="2">S2_003_000_R2_14</strain>
    </source>
</reference>
<dbReference type="AlphaFoldDB" id="A0A2W5VJS4"/>
<gene>
    <name evidence="2" type="ORF">DI536_07380</name>
</gene>
<proteinExistence type="predicted"/>
<protein>
    <submittedName>
        <fullName evidence="2">TIGR02266 family protein</fullName>
    </submittedName>
</protein>
<evidence type="ECO:0000259" key="1">
    <source>
        <dbReference type="Pfam" id="PF07238"/>
    </source>
</evidence>
<name>A0A2W5VJS4_9BACT</name>
<dbReference type="Gene3D" id="2.40.10.220">
    <property type="entry name" value="predicted glycosyltransferase like domains"/>
    <property type="match status" value="1"/>
</dbReference>
<accession>A0A2W5VJS4</accession>
<comment type="caution">
    <text evidence="2">The sequence shown here is derived from an EMBL/GenBank/DDBJ whole genome shotgun (WGS) entry which is preliminary data.</text>
</comment>
<dbReference type="InterPro" id="IPR009875">
    <property type="entry name" value="PilZ_domain"/>
</dbReference>
<dbReference type="NCBIfam" id="TIGR02266">
    <property type="entry name" value="gmx_TIGR02266"/>
    <property type="match status" value="1"/>
</dbReference>